<reference evidence="3 4" key="1">
    <citation type="journal article" date="2015" name="Stand. Genomic Sci.">
        <title>Genomic Encyclopedia of Bacterial and Archaeal Type Strains, Phase III: the genomes of soil and plant-associated and newly described type strains.</title>
        <authorList>
            <person name="Whitman W.B."/>
            <person name="Woyke T."/>
            <person name="Klenk H.P."/>
            <person name="Zhou Y."/>
            <person name="Lilburn T.G."/>
            <person name="Beck B.J."/>
            <person name="De Vos P."/>
            <person name="Vandamme P."/>
            <person name="Eisen J.A."/>
            <person name="Garrity G."/>
            <person name="Hugenholtz P."/>
            <person name="Kyrpides N.C."/>
        </authorList>
    </citation>
    <scope>NUCLEOTIDE SEQUENCE [LARGE SCALE GENOMIC DNA]</scope>
    <source>
        <strain evidence="3 4">CGMCC 1.10822</strain>
    </source>
</reference>
<dbReference type="PANTHER" id="PTHR30273:SF2">
    <property type="entry name" value="PROTEIN FECR"/>
    <property type="match status" value="1"/>
</dbReference>
<sequence length="321" mass="34967">MDDKNMERDKGALAVEAVAAAWLARCDRHAWNGEEQRRLDAWLAEDTLHRVAWLRLRGAWEGADAIVAGASHAEAAPAIPRRAAARHLPWRMAAGLVLACALGVMLALRSGGDDVQRYATQVGERRSVALADGSRLQLNTATRLRTVGDQPRHVWLDGGEAYFDIAHDPAHPFVIEAGSSRVTVLGTRFTVRRDGDSTRVLVEQGRVRLSEKTGAVELARNEEAVAQGGVIVRAARSPAQAAQRLAWRNGRIVFDGTTLAEAAAEFNRYNARRLVVDDPVVAGMAIGGSFAPTNVEGFARLLEQGFGLHARRHADRIEITR</sequence>
<dbReference type="PANTHER" id="PTHR30273">
    <property type="entry name" value="PERIPLASMIC SIGNAL SENSOR AND SIGMA FACTOR ACTIVATOR FECR-RELATED"/>
    <property type="match status" value="1"/>
</dbReference>
<dbReference type="Gene3D" id="2.60.120.1440">
    <property type="match status" value="1"/>
</dbReference>
<dbReference type="GO" id="GO:0016989">
    <property type="term" value="F:sigma factor antagonist activity"/>
    <property type="evidence" value="ECO:0007669"/>
    <property type="project" value="TreeGrafter"/>
</dbReference>
<evidence type="ECO:0000313" key="3">
    <source>
        <dbReference type="EMBL" id="TWI69489.1"/>
    </source>
</evidence>
<keyword evidence="1" id="KW-0472">Membrane</keyword>
<dbReference type="AlphaFoldDB" id="A0A562RKB8"/>
<comment type="caution">
    <text evidence="3">The sequence shown here is derived from an EMBL/GenBank/DDBJ whole genome shotgun (WGS) entry which is preliminary data.</text>
</comment>
<evidence type="ECO:0000256" key="1">
    <source>
        <dbReference type="SAM" id="Phobius"/>
    </source>
</evidence>
<dbReference type="PIRSF" id="PIRSF018266">
    <property type="entry name" value="FecR"/>
    <property type="match status" value="1"/>
</dbReference>
<dbReference type="Proteomes" id="UP000318431">
    <property type="component" value="Unassembled WGS sequence"/>
</dbReference>
<accession>A0A562RKB8</accession>
<dbReference type="InterPro" id="IPR012373">
    <property type="entry name" value="Ferrdict_sens_TM"/>
</dbReference>
<organism evidence="3 4">
    <name type="scientific">Pseudoduganella lurida</name>
    <dbReference type="NCBI Taxonomy" id="1036180"/>
    <lineage>
        <taxon>Bacteria</taxon>
        <taxon>Pseudomonadati</taxon>
        <taxon>Pseudomonadota</taxon>
        <taxon>Betaproteobacteria</taxon>
        <taxon>Burkholderiales</taxon>
        <taxon>Oxalobacteraceae</taxon>
        <taxon>Telluria group</taxon>
        <taxon>Pseudoduganella</taxon>
    </lineage>
</organism>
<dbReference type="OrthoDB" id="1100567at2"/>
<dbReference type="Pfam" id="PF04773">
    <property type="entry name" value="FecR"/>
    <property type="match status" value="1"/>
</dbReference>
<proteinExistence type="predicted"/>
<evidence type="ECO:0000259" key="2">
    <source>
        <dbReference type="Pfam" id="PF04773"/>
    </source>
</evidence>
<feature type="transmembrane region" description="Helical" evidence="1">
    <location>
        <begin position="88"/>
        <end position="108"/>
    </location>
</feature>
<dbReference type="EMBL" id="VLLB01000001">
    <property type="protein sequence ID" value="TWI69489.1"/>
    <property type="molecule type" value="Genomic_DNA"/>
</dbReference>
<keyword evidence="1" id="KW-0812">Transmembrane</keyword>
<dbReference type="Gene3D" id="3.55.50.30">
    <property type="match status" value="1"/>
</dbReference>
<feature type="domain" description="FecR protein" evidence="2">
    <location>
        <begin position="117"/>
        <end position="208"/>
    </location>
</feature>
<dbReference type="RefSeq" id="WP_145647247.1">
    <property type="nucleotide sequence ID" value="NZ_VLLB01000001.1"/>
</dbReference>
<keyword evidence="1" id="KW-1133">Transmembrane helix</keyword>
<protein>
    <submittedName>
        <fullName evidence="3">FecR family protein</fullName>
    </submittedName>
</protein>
<evidence type="ECO:0000313" key="4">
    <source>
        <dbReference type="Proteomes" id="UP000318431"/>
    </source>
</evidence>
<gene>
    <name evidence="3" type="ORF">IP91_00558</name>
</gene>
<keyword evidence="4" id="KW-1185">Reference proteome</keyword>
<name>A0A562RKB8_9BURK</name>
<dbReference type="InterPro" id="IPR006860">
    <property type="entry name" value="FecR"/>
</dbReference>